<dbReference type="InterPro" id="IPR001680">
    <property type="entry name" value="WD40_rpt"/>
</dbReference>
<accession>F2UPF9</accession>
<evidence type="ECO:0000256" key="2">
    <source>
        <dbReference type="ARBA" id="ARBA00022552"/>
    </source>
</evidence>
<keyword evidence="2 6" id="KW-0698">rRNA processing</keyword>
<dbReference type="GO" id="GO:0000463">
    <property type="term" value="P:maturation of LSU-rRNA from tricistronic rRNA transcript (SSU-rRNA, 5.8S rRNA, LSU-rRNA)"/>
    <property type="evidence" value="ECO:0007669"/>
    <property type="project" value="UniProtKB-UniRule"/>
</dbReference>
<dbReference type="SUPFAM" id="SSF50978">
    <property type="entry name" value="WD40 repeat-like"/>
    <property type="match status" value="1"/>
</dbReference>
<evidence type="ECO:0000259" key="9">
    <source>
        <dbReference type="SMART" id="SM01035"/>
    </source>
</evidence>
<feature type="repeat" description="WD" evidence="7">
    <location>
        <begin position="691"/>
        <end position="732"/>
    </location>
</feature>
<keyword evidence="3 7" id="KW-0853">WD repeat</keyword>
<feature type="compositionally biased region" description="Low complexity" evidence="8">
    <location>
        <begin position="143"/>
        <end position="157"/>
    </location>
</feature>
<dbReference type="Pfam" id="PF00400">
    <property type="entry name" value="WD40"/>
    <property type="match status" value="3"/>
</dbReference>
<keyword evidence="4" id="KW-0677">Repeat</keyword>
<dbReference type="InterPro" id="IPR019775">
    <property type="entry name" value="WD40_repeat_CS"/>
</dbReference>
<organism evidence="11">
    <name type="scientific">Salpingoeca rosetta (strain ATCC 50818 / BSB-021)</name>
    <dbReference type="NCBI Taxonomy" id="946362"/>
    <lineage>
        <taxon>Eukaryota</taxon>
        <taxon>Choanoflagellata</taxon>
        <taxon>Craspedida</taxon>
        <taxon>Salpingoecidae</taxon>
        <taxon>Salpingoeca</taxon>
    </lineage>
</organism>
<dbReference type="PROSITE" id="PS00678">
    <property type="entry name" value="WD_REPEATS_1"/>
    <property type="match status" value="1"/>
</dbReference>
<feature type="compositionally biased region" description="Low complexity" evidence="8">
    <location>
        <begin position="47"/>
        <end position="66"/>
    </location>
</feature>
<dbReference type="PANTHER" id="PTHR17605:SF0">
    <property type="entry name" value="RIBOSOME BIOGENESIS PROTEIN BOP1"/>
    <property type="match status" value="1"/>
</dbReference>
<dbReference type="FunFam" id="2.130.10.10:FF:000061">
    <property type="entry name" value="Ribosome biogenesis protein BOP1 homolog"/>
    <property type="match status" value="1"/>
</dbReference>
<evidence type="ECO:0000256" key="4">
    <source>
        <dbReference type="ARBA" id="ARBA00022737"/>
    </source>
</evidence>
<dbReference type="GO" id="GO:0000466">
    <property type="term" value="P:maturation of 5.8S rRNA from tricistronic rRNA transcript (SSU-rRNA, 5.8S rRNA, LSU-rRNA)"/>
    <property type="evidence" value="ECO:0007669"/>
    <property type="project" value="UniProtKB-UniRule"/>
</dbReference>
<evidence type="ECO:0000313" key="10">
    <source>
        <dbReference type="EMBL" id="EGD79514.1"/>
    </source>
</evidence>
<evidence type="ECO:0000256" key="8">
    <source>
        <dbReference type="SAM" id="MobiDB-lite"/>
    </source>
</evidence>
<dbReference type="PANTHER" id="PTHR17605">
    <property type="entry name" value="RIBOSOME BIOGENESIS PROTEIN BOP1 BLOCK OF PROLIFERATION 1 PROTEIN"/>
    <property type="match status" value="1"/>
</dbReference>
<dbReference type="InterPro" id="IPR028598">
    <property type="entry name" value="BOP1/Erb1"/>
</dbReference>
<keyword evidence="1 6" id="KW-0690">Ribosome biogenesis</keyword>
<comment type="function">
    <text evidence="6">Required for maturation of ribosomal RNAs and formation of the large ribosomal subunit.</text>
</comment>
<dbReference type="InterPro" id="IPR012953">
    <property type="entry name" value="BOP1_N_dom"/>
</dbReference>
<dbReference type="GeneID" id="16069537"/>
<comment type="similarity">
    <text evidence="6">Belongs to the WD repeat BOP1/ERB1 family.</text>
</comment>
<keyword evidence="11" id="KW-1185">Reference proteome</keyword>
<feature type="compositionally biased region" description="Acidic residues" evidence="8">
    <location>
        <begin position="68"/>
        <end position="80"/>
    </location>
</feature>
<proteinExistence type="inferred from homology"/>
<feature type="compositionally biased region" description="Acidic residues" evidence="8">
    <location>
        <begin position="241"/>
        <end position="269"/>
    </location>
</feature>
<keyword evidence="5 6" id="KW-0539">Nucleus</keyword>
<feature type="region of interest" description="Disordered" evidence="8">
    <location>
        <begin position="578"/>
        <end position="608"/>
    </location>
</feature>
<dbReference type="InterPro" id="IPR036322">
    <property type="entry name" value="WD40_repeat_dom_sf"/>
</dbReference>
<evidence type="ECO:0000256" key="5">
    <source>
        <dbReference type="ARBA" id="ARBA00023242"/>
    </source>
</evidence>
<feature type="compositionally biased region" description="Low complexity" evidence="8">
    <location>
        <begin position="229"/>
        <end position="240"/>
    </location>
</feature>
<dbReference type="GO" id="GO:0005654">
    <property type="term" value="C:nucleoplasm"/>
    <property type="evidence" value="ECO:0007669"/>
    <property type="project" value="UniProtKB-SubCell"/>
</dbReference>
<dbReference type="SMART" id="SM01035">
    <property type="entry name" value="BOP1NT"/>
    <property type="match status" value="1"/>
</dbReference>
<dbReference type="FunCoup" id="F2UPF9">
    <property type="interactions" value="1035"/>
</dbReference>
<dbReference type="HAMAP" id="MF_03027">
    <property type="entry name" value="BOP1"/>
    <property type="match status" value="1"/>
</dbReference>
<evidence type="ECO:0000256" key="7">
    <source>
        <dbReference type="PROSITE-ProRule" id="PRU00221"/>
    </source>
</evidence>
<dbReference type="Gene3D" id="2.130.10.10">
    <property type="entry name" value="YVTN repeat-like/Quinoprotein amine dehydrogenase"/>
    <property type="match status" value="1"/>
</dbReference>
<dbReference type="GO" id="GO:0043021">
    <property type="term" value="F:ribonucleoprotein complex binding"/>
    <property type="evidence" value="ECO:0007669"/>
    <property type="project" value="UniProtKB-UniRule"/>
</dbReference>
<dbReference type="Proteomes" id="UP000007799">
    <property type="component" value="Unassembled WGS sequence"/>
</dbReference>
<protein>
    <recommendedName>
        <fullName evidence="6">Ribosome biogenesis protein BOP1 homolog</fullName>
    </recommendedName>
</protein>
<dbReference type="EMBL" id="GL832986">
    <property type="protein sequence ID" value="EGD79514.1"/>
    <property type="molecule type" value="Genomic_DNA"/>
</dbReference>
<gene>
    <name evidence="10" type="ORF">PTSG_10085</name>
</gene>
<dbReference type="GO" id="GO:0030687">
    <property type="term" value="C:preribosome, large subunit precursor"/>
    <property type="evidence" value="ECO:0007669"/>
    <property type="project" value="UniProtKB-UniRule"/>
</dbReference>
<dbReference type="InParanoid" id="F2UPF9"/>
<dbReference type="RefSeq" id="XP_004988995.1">
    <property type="nucleotide sequence ID" value="XM_004988938.1"/>
</dbReference>
<name>F2UPF9_SALR5</name>
<reference evidence="10" key="1">
    <citation type="submission" date="2009-08" db="EMBL/GenBank/DDBJ databases">
        <title>Annotation of Salpingoeca rosetta.</title>
        <authorList>
            <consortium name="The Broad Institute Genome Sequencing Platform"/>
            <person name="Russ C."/>
            <person name="Cuomo C."/>
            <person name="Burger G."/>
            <person name="Gray M.W."/>
            <person name="Holland P.W.H."/>
            <person name="King N."/>
            <person name="Lang F.B.F."/>
            <person name="Roger A.J."/>
            <person name="Ruiz-Trillo I."/>
            <person name="Young S.K."/>
            <person name="Zeng Q."/>
            <person name="Gargeya S."/>
            <person name="Alvarado L."/>
            <person name="Berlin A."/>
            <person name="Chapman S.B."/>
            <person name="Chen Z."/>
            <person name="Freedman E."/>
            <person name="Gellesch M."/>
            <person name="Goldberg J."/>
            <person name="Griggs A."/>
            <person name="Gujja S."/>
            <person name="Heilman E."/>
            <person name="Heiman D."/>
            <person name="Howarth C."/>
            <person name="Mehta T."/>
            <person name="Neiman D."/>
            <person name="Pearson M."/>
            <person name="Roberts A."/>
            <person name="Saif S."/>
            <person name="Shea T."/>
            <person name="Shenoy N."/>
            <person name="Sisk P."/>
            <person name="Stolte C."/>
            <person name="Sykes S."/>
            <person name="White J."/>
            <person name="Yandava C."/>
            <person name="Haas B."/>
            <person name="Nusbaum C."/>
            <person name="Birren B."/>
        </authorList>
    </citation>
    <scope>NUCLEOTIDE SEQUENCE [LARGE SCALE GENOMIC DNA]</scope>
    <source>
        <strain evidence="10">ATCC 50818</strain>
    </source>
</reference>
<comment type="subcellular location">
    <subcellularLocation>
        <location evidence="6">Nucleus</location>
        <location evidence="6">Nucleolus</location>
    </subcellularLocation>
    <subcellularLocation>
        <location evidence="6">Nucleus</location>
        <location evidence="6">Nucleoplasm</location>
    </subcellularLocation>
</comment>
<dbReference type="SMART" id="SM00320">
    <property type="entry name" value="WD40"/>
    <property type="match status" value="7"/>
</dbReference>
<dbReference type="InterPro" id="IPR015943">
    <property type="entry name" value="WD40/YVTN_repeat-like_dom_sf"/>
</dbReference>
<dbReference type="KEGG" id="sre:PTSG_10085"/>
<sequence>MPPRRKQRATKAASGGAGAGSKKRRAEEAAKGSTAAAEAQEDELLELGDNLELQQNDSDSNDDSSSGADEDIPVDEDVDEAMMALAAQDDEHEDDEHDGEGNDDDDDEESDDEELAFAMDDVTATSDEDEHPQQSRATKSKKTTTNNKHNAKNGNTKQKPGKNKARSVAPPHPDNDSAALKNFGDLFSSMVQGKVKPGRKGVQMRDEDGEDDAHAPTQAKQKRRRQRTKASAAAAQTAGADDSDADADDELDERPDMGSDVDDDDDGAVDMEVTTAGGASATSNTATNGDDDEGPSERILEWMGRAPRYEVVDVKEYMEKLKTLQQDSEDEQFGGPAEGSNDEYDADEFKPARRVYDVESRELRSLSDIFSKAPDSEQYLREKQERHERIQQRMRELQSRKPMPVASSDSDTSDDEHSRNTVGNIPMEWYKDYDHLGYDRSGKKISKLGKAKDRLDKFLDKMENGGLGRTVYDPTTGEEIELSDDLIGQIKKIQAGELPGEQYEDYVDFFTSDVQRMPVTGRPEPKSRFIPSKWEHKKIMHLVRGIRKGRLKPLGPPKKEPEFYDLWGQEDDSYRAPGTHIPAPKLALPDHDESYNPPPEYLPTDEQRARWEKTPVADRRKYFMPTKFSSLRLVPAYNMFLRERFERCLDLYLCPRTRKVRQTNVNAQALLPKLPDPKDLQPFPTAHSLSFLGHTDIVTCLSVDPTGQWLFSGSEDGTLRMWEIATGRCAKVLDLKEPVLAVAANPNPQLSLVAVAAKNNLYIVNHGLSSKAITAATQEFAPKCKKTGANKNARITVRWYNGGNGVADDTIVYTIMHRLDVTKLTWHHRGNYLASVMPEGTHDCVAIHSMGKQATQYPFRKKNNDIQDVQFHPKLPVFFVATKTRVRIYNLQTQMLVKKLMTGVKWVSSMAVHPGGDNVIIGSYDRRLAWFDTDLSTKPYKTLRYHRYALRSVKFHRRYPLFASCSDDGSVHVFHGMVYNDLLQNPLIVPVKILKGHERVKGLGVLDIAFHPRQPWVFSAGADGVIKLYT</sequence>
<feature type="region of interest" description="Disordered" evidence="8">
    <location>
        <begin position="1"/>
        <end position="297"/>
    </location>
</feature>
<feature type="compositionally biased region" description="Acidic residues" evidence="8">
    <location>
        <begin position="88"/>
        <end position="115"/>
    </location>
</feature>
<evidence type="ECO:0000313" key="11">
    <source>
        <dbReference type="Proteomes" id="UP000007799"/>
    </source>
</evidence>
<dbReference type="Pfam" id="PF08145">
    <property type="entry name" value="BOP1NT"/>
    <property type="match status" value="1"/>
</dbReference>
<dbReference type="PROSITE" id="PS50082">
    <property type="entry name" value="WD_REPEATS_2"/>
    <property type="match status" value="1"/>
</dbReference>
<dbReference type="AlphaFoldDB" id="F2UPF9"/>
<feature type="region of interest" description="Disordered" evidence="8">
    <location>
        <begin position="322"/>
        <end position="351"/>
    </location>
</feature>
<evidence type="ECO:0000256" key="3">
    <source>
        <dbReference type="ARBA" id="ARBA00022574"/>
    </source>
</evidence>
<dbReference type="eggNOG" id="KOG0650">
    <property type="taxonomic scope" value="Eukaryota"/>
</dbReference>
<feature type="domain" description="BOP1 N-terminal" evidence="9">
    <location>
        <begin position="430"/>
        <end position="684"/>
    </location>
</feature>
<feature type="compositionally biased region" description="Basic and acidic residues" evidence="8">
    <location>
        <begin position="374"/>
        <end position="399"/>
    </location>
</feature>
<feature type="compositionally biased region" description="Low complexity" evidence="8">
    <location>
        <begin position="270"/>
        <end position="288"/>
    </location>
</feature>
<feature type="region of interest" description="Disordered" evidence="8">
    <location>
        <begin position="369"/>
        <end position="423"/>
    </location>
</feature>
<dbReference type="PROSITE" id="PS50294">
    <property type="entry name" value="WD_REPEATS_REGION"/>
    <property type="match status" value="1"/>
</dbReference>
<dbReference type="GO" id="GO:0070545">
    <property type="term" value="C:PeBoW complex"/>
    <property type="evidence" value="ECO:0007669"/>
    <property type="project" value="TreeGrafter"/>
</dbReference>
<dbReference type="STRING" id="946362.F2UPF9"/>
<evidence type="ECO:0000256" key="6">
    <source>
        <dbReference type="HAMAP-Rule" id="MF_03027"/>
    </source>
</evidence>
<dbReference type="OrthoDB" id="5571054at2759"/>
<evidence type="ECO:0000256" key="1">
    <source>
        <dbReference type="ARBA" id="ARBA00022517"/>
    </source>
</evidence>